<sequence>IRPINAMDELCRLMKSFVSTKGRAGLLPISSELCYRLGACQIVMCGTGMQRSTLSVSLEQAAILARSHGLLPKCIMQATDIMRKQGPRVEISAKNLKVMDQMPQSDFT</sequence>
<dbReference type="Ensembl" id="ENSPMRT00000014369.1">
    <property type="protein sequence ID" value="ENSPMRP00000013459.1"/>
    <property type="gene ID" value="ENSPMRG00000009003.1"/>
</dbReference>
<proteinExistence type="predicted"/>
<evidence type="ECO:0000256" key="1">
    <source>
        <dbReference type="ARBA" id="ARBA00022801"/>
    </source>
</evidence>
<dbReference type="InterPro" id="IPR039034">
    <property type="entry name" value="INPP4"/>
</dbReference>
<evidence type="ECO:0000313" key="4">
    <source>
        <dbReference type="Proteomes" id="UP000472272"/>
    </source>
</evidence>
<dbReference type="Proteomes" id="UP000472272">
    <property type="component" value="Chromosome 6"/>
</dbReference>
<keyword evidence="2" id="KW-0443">Lipid metabolism</keyword>
<keyword evidence="1" id="KW-0378">Hydrolase</keyword>
<dbReference type="PANTHER" id="PTHR12187:SF11">
    <property type="entry name" value="PHOSPHATIDYLINOSITOL-3,4-BISPHOSPHATE 4-PHOSPHATASE"/>
    <property type="match status" value="1"/>
</dbReference>
<reference evidence="3" key="2">
    <citation type="submission" date="2025-08" db="UniProtKB">
        <authorList>
            <consortium name="Ensembl"/>
        </authorList>
    </citation>
    <scope>IDENTIFICATION</scope>
</reference>
<dbReference type="GeneTree" id="ENSGT00940000159925"/>
<reference evidence="3" key="3">
    <citation type="submission" date="2025-09" db="UniProtKB">
        <authorList>
            <consortium name="Ensembl"/>
        </authorList>
    </citation>
    <scope>IDENTIFICATION</scope>
</reference>
<accession>A0A670IPL4</accession>
<reference evidence="3 4" key="1">
    <citation type="journal article" date="2019" name="Proc. Natl. Acad. Sci. U.S.A.">
        <title>Regulatory changes in pterin and carotenoid genes underlie balanced color polymorphisms in the wall lizard.</title>
        <authorList>
            <person name="Andrade P."/>
            <person name="Pinho C."/>
            <person name="Perez I de Lanuza G."/>
            <person name="Afonso S."/>
            <person name="Brejcha J."/>
            <person name="Rubin C.J."/>
            <person name="Wallerman O."/>
            <person name="Pereira P."/>
            <person name="Sabatino S.J."/>
            <person name="Bellati A."/>
            <person name="Pellitteri-Rosa D."/>
            <person name="Bosakova Z."/>
            <person name="Bunikis I."/>
            <person name="Carretero M.A."/>
            <person name="Feiner N."/>
            <person name="Marsik P."/>
            <person name="Pauperio F."/>
            <person name="Salvi D."/>
            <person name="Soler L."/>
            <person name="While G.M."/>
            <person name="Uller T."/>
            <person name="Font E."/>
            <person name="Andersson L."/>
            <person name="Carneiro M."/>
        </authorList>
    </citation>
    <scope>NUCLEOTIDE SEQUENCE</scope>
</reference>
<organism evidence="3 4">
    <name type="scientific">Podarcis muralis</name>
    <name type="common">Wall lizard</name>
    <name type="synonym">Lacerta muralis</name>
    <dbReference type="NCBI Taxonomy" id="64176"/>
    <lineage>
        <taxon>Eukaryota</taxon>
        <taxon>Metazoa</taxon>
        <taxon>Chordata</taxon>
        <taxon>Craniata</taxon>
        <taxon>Vertebrata</taxon>
        <taxon>Euteleostomi</taxon>
        <taxon>Lepidosauria</taxon>
        <taxon>Squamata</taxon>
        <taxon>Bifurcata</taxon>
        <taxon>Unidentata</taxon>
        <taxon>Episquamata</taxon>
        <taxon>Laterata</taxon>
        <taxon>Lacertibaenia</taxon>
        <taxon>Lacertidae</taxon>
        <taxon>Podarcis</taxon>
    </lineage>
</organism>
<dbReference type="AlphaFoldDB" id="A0A670IPL4"/>
<keyword evidence="4" id="KW-1185">Reference proteome</keyword>
<name>A0A670IPL4_PODMU</name>
<protein>
    <submittedName>
        <fullName evidence="3">Uncharacterized protein</fullName>
    </submittedName>
</protein>
<evidence type="ECO:0000313" key="3">
    <source>
        <dbReference type="Ensembl" id="ENSPMRP00000013459.1"/>
    </source>
</evidence>
<dbReference type="GO" id="GO:0005737">
    <property type="term" value="C:cytoplasm"/>
    <property type="evidence" value="ECO:0007669"/>
    <property type="project" value="TreeGrafter"/>
</dbReference>
<dbReference type="PANTHER" id="PTHR12187">
    <property type="entry name" value="AGAP000124-PA"/>
    <property type="match status" value="1"/>
</dbReference>
<evidence type="ECO:0000256" key="2">
    <source>
        <dbReference type="ARBA" id="ARBA00023098"/>
    </source>
</evidence>
<dbReference type="GO" id="GO:0016316">
    <property type="term" value="F:phosphatidylinositol-3,4-bisphosphate 4-phosphatase activity"/>
    <property type="evidence" value="ECO:0007669"/>
    <property type="project" value="InterPro"/>
</dbReference>